<comment type="similarity">
    <text evidence="7">Belongs to the DHHC palmitoyltransferase family.</text>
</comment>
<comment type="domain">
    <text evidence="7">The DHHC domain is required for palmitoyltransferase activity.</text>
</comment>
<keyword evidence="12" id="KW-1185">Reference proteome</keyword>
<evidence type="ECO:0000256" key="4">
    <source>
        <dbReference type="ARBA" id="ARBA00022989"/>
    </source>
</evidence>
<keyword evidence="6 7" id="KW-0012">Acyltransferase</keyword>
<dbReference type="GO" id="GO:0016020">
    <property type="term" value="C:membrane"/>
    <property type="evidence" value="ECO:0007669"/>
    <property type="project" value="UniProtKB-SubCell"/>
</dbReference>
<evidence type="ECO:0000256" key="1">
    <source>
        <dbReference type="ARBA" id="ARBA00004141"/>
    </source>
</evidence>
<organism evidence="10 11">
    <name type="scientific">Polarella glacialis</name>
    <name type="common">Dinoflagellate</name>
    <dbReference type="NCBI Taxonomy" id="89957"/>
    <lineage>
        <taxon>Eukaryota</taxon>
        <taxon>Sar</taxon>
        <taxon>Alveolata</taxon>
        <taxon>Dinophyceae</taxon>
        <taxon>Suessiales</taxon>
        <taxon>Suessiaceae</taxon>
        <taxon>Polarella</taxon>
    </lineage>
</organism>
<dbReference type="Proteomes" id="UP000626109">
    <property type="component" value="Unassembled WGS sequence"/>
</dbReference>
<proteinExistence type="inferred from homology"/>
<evidence type="ECO:0000313" key="9">
    <source>
        <dbReference type="EMBL" id="CAE8629179.1"/>
    </source>
</evidence>
<evidence type="ECO:0000259" key="8">
    <source>
        <dbReference type="Pfam" id="PF01529"/>
    </source>
</evidence>
<name>A0A813K2U4_POLGL</name>
<evidence type="ECO:0000313" key="12">
    <source>
        <dbReference type="Proteomes" id="UP000654075"/>
    </source>
</evidence>
<feature type="domain" description="Palmitoyltransferase DHHC" evidence="8">
    <location>
        <begin position="138"/>
        <end position="269"/>
    </location>
</feature>
<feature type="transmembrane region" description="Helical" evidence="7">
    <location>
        <begin position="184"/>
        <end position="204"/>
    </location>
</feature>
<dbReference type="Proteomes" id="UP000654075">
    <property type="component" value="Unassembled WGS sequence"/>
</dbReference>
<dbReference type="AlphaFoldDB" id="A0A813K2U4"/>
<evidence type="ECO:0000313" key="11">
    <source>
        <dbReference type="Proteomes" id="UP000626109"/>
    </source>
</evidence>
<protein>
    <recommendedName>
        <fullName evidence="7">Palmitoyltransferase</fullName>
        <ecNumber evidence="7">2.3.1.225</ecNumber>
    </recommendedName>
</protein>
<evidence type="ECO:0000256" key="2">
    <source>
        <dbReference type="ARBA" id="ARBA00022679"/>
    </source>
</evidence>
<feature type="transmembrane region" description="Helical" evidence="7">
    <location>
        <begin position="233"/>
        <end position="255"/>
    </location>
</feature>
<gene>
    <name evidence="9" type="ORF">PGLA1383_LOCUS45723</name>
    <name evidence="10" type="ORF">PGLA2088_LOCUS27233</name>
</gene>
<evidence type="ECO:0000313" key="10">
    <source>
        <dbReference type="EMBL" id="CAE8691075.1"/>
    </source>
</evidence>
<dbReference type="EMBL" id="CAJNNV010029607">
    <property type="protein sequence ID" value="CAE8629179.1"/>
    <property type="molecule type" value="Genomic_DNA"/>
</dbReference>
<sequence>MPAMDTGYAPPGDFRSVGRPLHSQADAQDSCGPRGTCLDAPNVVFQATMTVTLTVFIYEGAAYNLIFVNRVLPAMGKESLIVPFFVLFNTVWILALWAYIRAYCSDPGVVPTSWHDFVRSVGPALPVVPSAARWNPGKASYCRKCTMPRPERAHHCNVSGVCVLRMDHYCPWINNCVGVGNYKFFLQLVVYGSLASFIGVTTALPELILCTGTLFGVTDADVFKADILQTSDIIAFLVFGCLAIFLGILLAPMLATHLPLAASNVTAIEGNYDNMVNPYHLGSRIANLEQVLGSFGPDWFLPIKPMWPKGDGISFPRWDEPLGPDDRPIADEEVLQADQLWRVRYRVRSVQHSPGSDEFDPLKSLAQWFAGVPDDDPAHVSVNLGCG</sequence>
<keyword evidence="2 7" id="KW-0808">Transferase</keyword>
<dbReference type="Pfam" id="PF01529">
    <property type="entry name" value="DHHC"/>
    <property type="match status" value="1"/>
</dbReference>
<evidence type="ECO:0000256" key="5">
    <source>
        <dbReference type="ARBA" id="ARBA00023136"/>
    </source>
</evidence>
<accession>A0A813K2U4</accession>
<dbReference type="OrthoDB" id="9909019at2759"/>
<dbReference type="GO" id="GO:0019706">
    <property type="term" value="F:protein-cysteine S-palmitoyltransferase activity"/>
    <property type="evidence" value="ECO:0007669"/>
    <property type="project" value="UniProtKB-EC"/>
</dbReference>
<keyword evidence="4 7" id="KW-1133">Transmembrane helix</keyword>
<feature type="transmembrane region" description="Helical" evidence="7">
    <location>
        <begin position="43"/>
        <end position="68"/>
    </location>
</feature>
<dbReference type="EMBL" id="CAJNNW010027368">
    <property type="protein sequence ID" value="CAE8691075.1"/>
    <property type="molecule type" value="Genomic_DNA"/>
</dbReference>
<evidence type="ECO:0000256" key="6">
    <source>
        <dbReference type="ARBA" id="ARBA00023315"/>
    </source>
</evidence>
<dbReference type="InterPro" id="IPR001594">
    <property type="entry name" value="Palmitoyltrfase_DHHC"/>
</dbReference>
<reference evidence="10" key="1">
    <citation type="submission" date="2021-02" db="EMBL/GenBank/DDBJ databases">
        <authorList>
            <person name="Dougan E. K."/>
            <person name="Rhodes N."/>
            <person name="Thang M."/>
            <person name="Chan C."/>
        </authorList>
    </citation>
    <scope>NUCLEOTIDE SEQUENCE</scope>
</reference>
<comment type="subcellular location">
    <subcellularLocation>
        <location evidence="1">Membrane</location>
        <topology evidence="1">Multi-pass membrane protein</topology>
    </subcellularLocation>
</comment>
<dbReference type="InterPro" id="IPR039859">
    <property type="entry name" value="PFA4/ZDH16/20/ERF2-like"/>
</dbReference>
<evidence type="ECO:0000256" key="3">
    <source>
        <dbReference type="ARBA" id="ARBA00022692"/>
    </source>
</evidence>
<keyword evidence="3 7" id="KW-0812">Transmembrane</keyword>
<dbReference type="PANTHER" id="PTHR12246">
    <property type="entry name" value="PALMITOYLTRANSFERASE ZDHHC16"/>
    <property type="match status" value="1"/>
</dbReference>
<feature type="transmembrane region" description="Helical" evidence="7">
    <location>
        <begin position="80"/>
        <end position="100"/>
    </location>
</feature>
<keyword evidence="5 7" id="KW-0472">Membrane</keyword>
<dbReference type="EC" id="2.3.1.225" evidence="7"/>
<dbReference type="PROSITE" id="PS50216">
    <property type="entry name" value="DHHC"/>
    <property type="match status" value="1"/>
</dbReference>
<comment type="caution">
    <text evidence="10">The sequence shown here is derived from an EMBL/GenBank/DDBJ whole genome shotgun (WGS) entry which is preliminary data.</text>
</comment>
<evidence type="ECO:0000256" key="7">
    <source>
        <dbReference type="RuleBase" id="RU079119"/>
    </source>
</evidence>
<comment type="catalytic activity">
    <reaction evidence="7">
        <text>L-cysteinyl-[protein] + hexadecanoyl-CoA = S-hexadecanoyl-L-cysteinyl-[protein] + CoA</text>
        <dbReference type="Rhea" id="RHEA:36683"/>
        <dbReference type="Rhea" id="RHEA-COMP:10131"/>
        <dbReference type="Rhea" id="RHEA-COMP:11032"/>
        <dbReference type="ChEBI" id="CHEBI:29950"/>
        <dbReference type="ChEBI" id="CHEBI:57287"/>
        <dbReference type="ChEBI" id="CHEBI:57379"/>
        <dbReference type="ChEBI" id="CHEBI:74151"/>
        <dbReference type="EC" id="2.3.1.225"/>
    </reaction>
</comment>